<evidence type="ECO:0000259" key="3">
    <source>
        <dbReference type="Pfam" id="PF13485"/>
    </source>
</evidence>
<keyword evidence="2" id="KW-0812">Transmembrane</keyword>
<evidence type="ECO:0000256" key="2">
    <source>
        <dbReference type="SAM" id="Phobius"/>
    </source>
</evidence>
<dbReference type="Proteomes" id="UP000067626">
    <property type="component" value="Chromosome"/>
</dbReference>
<sequence>MIGRRVPPAGFAAAVAVTVGLLLAAPCPAANRRIYDAPAARIPLTQGKGPALQPAPATYLPAERGWIKFVYHPSTRDRVLPLLTRVDAFHEELNILLGREAFPETVEVRIAPPAELDQIAHGLDLGGASTAVFGDLRLVVLSAAPRGSLDTPELESMLRHALAHLALDQATKGATLPRWLHEGFAVHAAGDHKGLRAQTLCLAALRGQLSPLSSLDDLLPADAPEPSVAYAQSADFVRFLLDTSRREHFVGFVEHAHDGEPFAEAVGRSYEGSLAELELSWREDVARRYAFFPVLVGALSLLTLLCASAFGLRRWRERRPVSAPPPRKRVHIEREEPEPRSSRSSLPSVTPALASSARRRAEFDADEGVPKVEHGGRWHTLH</sequence>
<evidence type="ECO:0000256" key="1">
    <source>
        <dbReference type="SAM" id="MobiDB-lite"/>
    </source>
</evidence>
<evidence type="ECO:0000313" key="5">
    <source>
        <dbReference type="Proteomes" id="UP000067626"/>
    </source>
</evidence>
<dbReference type="AlphaFoldDB" id="A0A0K1EQY9"/>
<keyword evidence="5" id="KW-1185">Reference proteome</keyword>
<keyword evidence="2" id="KW-0472">Membrane</keyword>
<feature type="region of interest" description="Disordered" evidence="1">
    <location>
        <begin position="320"/>
        <end position="382"/>
    </location>
</feature>
<name>A0A0K1EQY9_CHOCO</name>
<gene>
    <name evidence="4" type="ORF">CMC5_075770</name>
</gene>
<organism evidence="4 5">
    <name type="scientific">Chondromyces crocatus</name>
    <dbReference type="NCBI Taxonomy" id="52"/>
    <lineage>
        <taxon>Bacteria</taxon>
        <taxon>Pseudomonadati</taxon>
        <taxon>Myxococcota</taxon>
        <taxon>Polyangia</taxon>
        <taxon>Polyangiales</taxon>
        <taxon>Polyangiaceae</taxon>
        <taxon>Chondromyces</taxon>
    </lineage>
</organism>
<reference evidence="4 5" key="1">
    <citation type="submission" date="2015-07" db="EMBL/GenBank/DDBJ databases">
        <title>Genome analysis of myxobacterium Chondromyces crocatus Cm c5 reveals a high potential for natural compound synthesis and the genetic basis for the loss of fruiting body formation.</title>
        <authorList>
            <person name="Zaburannyi N."/>
            <person name="Bunk B."/>
            <person name="Maier J."/>
            <person name="Overmann J."/>
            <person name="Mueller R."/>
        </authorList>
    </citation>
    <scope>NUCLEOTIDE SEQUENCE [LARGE SCALE GENOMIC DNA]</scope>
    <source>
        <strain evidence="4 5">Cm c5</strain>
    </source>
</reference>
<dbReference type="OrthoDB" id="5507545at2"/>
<protein>
    <recommendedName>
        <fullName evidence="3">Peptidase MA-like domain-containing protein</fullName>
    </recommendedName>
</protein>
<feature type="domain" description="Peptidase MA-like" evidence="3">
    <location>
        <begin position="159"/>
        <end position="285"/>
    </location>
</feature>
<keyword evidence="2" id="KW-1133">Transmembrane helix</keyword>
<accession>A0A0K1EQY9</accession>
<feature type="transmembrane region" description="Helical" evidence="2">
    <location>
        <begin position="289"/>
        <end position="312"/>
    </location>
</feature>
<dbReference type="RefSeq" id="WP_050434828.1">
    <property type="nucleotide sequence ID" value="NZ_CP012159.1"/>
</dbReference>
<proteinExistence type="predicted"/>
<dbReference type="InterPro" id="IPR039568">
    <property type="entry name" value="Peptidase_MA-like_dom"/>
</dbReference>
<feature type="compositionally biased region" description="Basic and acidic residues" evidence="1">
    <location>
        <begin position="359"/>
        <end position="376"/>
    </location>
</feature>
<evidence type="ECO:0000313" key="4">
    <source>
        <dbReference type="EMBL" id="AKT43345.1"/>
    </source>
</evidence>
<dbReference type="EMBL" id="CP012159">
    <property type="protein sequence ID" value="AKT43345.1"/>
    <property type="molecule type" value="Genomic_DNA"/>
</dbReference>
<dbReference type="Pfam" id="PF13485">
    <property type="entry name" value="Peptidase_MA_2"/>
    <property type="match status" value="1"/>
</dbReference>
<dbReference type="KEGG" id="ccro:CMC5_075770"/>
<dbReference type="STRING" id="52.CMC5_075770"/>
<feature type="compositionally biased region" description="Basic and acidic residues" evidence="1">
    <location>
        <begin position="332"/>
        <end position="341"/>
    </location>
</feature>